<dbReference type="OrthoDB" id="93990at2759"/>
<dbReference type="Proteomes" id="UP000683360">
    <property type="component" value="Unassembled WGS sequence"/>
</dbReference>
<sequence length="151" mass="17457">MSRPKLQLLKDSCLSMTVPSIRNFYSPLTTTYNNIIYADGNFYTCPPIFEQLCTLHALIDGEMFQLFFSLLSEKSEDICTRFFSLLETASTQMPDSTESANFLRRFRICCTEFCQIIFSEHCYQRLFLALVLRKVQSTGVVTNYKGEPDIH</sequence>
<evidence type="ECO:0000313" key="2">
    <source>
        <dbReference type="Proteomes" id="UP000683360"/>
    </source>
</evidence>
<proteinExistence type="predicted"/>
<comment type="caution">
    <text evidence="1">The sequence shown here is derived from an EMBL/GenBank/DDBJ whole genome shotgun (WGS) entry which is preliminary data.</text>
</comment>
<gene>
    <name evidence="1" type="ORF">MEDL_42556</name>
</gene>
<dbReference type="AlphaFoldDB" id="A0A8S3TF59"/>
<organism evidence="1 2">
    <name type="scientific">Mytilus edulis</name>
    <name type="common">Blue mussel</name>
    <dbReference type="NCBI Taxonomy" id="6550"/>
    <lineage>
        <taxon>Eukaryota</taxon>
        <taxon>Metazoa</taxon>
        <taxon>Spiralia</taxon>
        <taxon>Lophotrochozoa</taxon>
        <taxon>Mollusca</taxon>
        <taxon>Bivalvia</taxon>
        <taxon>Autobranchia</taxon>
        <taxon>Pteriomorphia</taxon>
        <taxon>Mytilida</taxon>
        <taxon>Mytiloidea</taxon>
        <taxon>Mytilidae</taxon>
        <taxon>Mytilinae</taxon>
        <taxon>Mytilus</taxon>
    </lineage>
</organism>
<name>A0A8S3TF59_MYTED</name>
<reference evidence="1" key="1">
    <citation type="submission" date="2021-03" db="EMBL/GenBank/DDBJ databases">
        <authorList>
            <person name="Bekaert M."/>
        </authorList>
    </citation>
    <scope>NUCLEOTIDE SEQUENCE</scope>
</reference>
<keyword evidence="2" id="KW-1185">Reference proteome</keyword>
<protein>
    <submittedName>
        <fullName evidence="1">Uncharacterized protein</fullName>
    </submittedName>
</protein>
<dbReference type="EMBL" id="CAJPWZ010002034">
    <property type="protein sequence ID" value="CAG2229672.1"/>
    <property type="molecule type" value="Genomic_DNA"/>
</dbReference>
<accession>A0A8S3TF59</accession>
<evidence type="ECO:0000313" key="1">
    <source>
        <dbReference type="EMBL" id="CAG2229672.1"/>
    </source>
</evidence>